<organism evidence="1 2">
    <name type="scientific">Dendrothele bispora (strain CBS 962.96)</name>
    <dbReference type="NCBI Taxonomy" id="1314807"/>
    <lineage>
        <taxon>Eukaryota</taxon>
        <taxon>Fungi</taxon>
        <taxon>Dikarya</taxon>
        <taxon>Basidiomycota</taxon>
        <taxon>Agaricomycotina</taxon>
        <taxon>Agaricomycetes</taxon>
        <taxon>Agaricomycetidae</taxon>
        <taxon>Agaricales</taxon>
        <taxon>Agaricales incertae sedis</taxon>
        <taxon>Dendrothele</taxon>
    </lineage>
</organism>
<dbReference type="Proteomes" id="UP000297245">
    <property type="component" value="Unassembled WGS sequence"/>
</dbReference>
<proteinExistence type="predicted"/>
<keyword evidence="2" id="KW-1185">Reference proteome</keyword>
<gene>
    <name evidence="1" type="ORF">K435DRAFT_866397</name>
</gene>
<evidence type="ECO:0000313" key="1">
    <source>
        <dbReference type="EMBL" id="THU88317.1"/>
    </source>
</evidence>
<dbReference type="EMBL" id="ML179413">
    <property type="protein sequence ID" value="THU88317.1"/>
    <property type="molecule type" value="Genomic_DNA"/>
</dbReference>
<dbReference type="OrthoDB" id="3252362at2759"/>
<name>A0A4S8LH06_DENBC</name>
<evidence type="ECO:0000313" key="2">
    <source>
        <dbReference type="Proteomes" id="UP000297245"/>
    </source>
</evidence>
<sequence>MAQDRLHSRQNRCISHLSHVTGAEHDQICRFLLGLIIDIHLPHGLSSAPVLCATRALLDYLYMAQYPVHTGDTLARLVEALDMFHENKHIFIDLGVCSDFSIPKLHNIGHHRELIELYGTADNCNTEYTERLHIDLAKDAYRSTNHKDKYPQMTLWLERQEKMQFHYKYLL</sequence>
<protein>
    <submittedName>
        <fullName evidence="1">Uncharacterized protein</fullName>
    </submittedName>
</protein>
<reference evidence="1 2" key="1">
    <citation type="journal article" date="2019" name="Nat. Ecol. Evol.">
        <title>Megaphylogeny resolves global patterns of mushroom evolution.</title>
        <authorList>
            <person name="Varga T."/>
            <person name="Krizsan K."/>
            <person name="Foldi C."/>
            <person name="Dima B."/>
            <person name="Sanchez-Garcia M."/>
            <person name="Sanchez-Ramirez S."/>
            <person name="Szollosi G.J."/>
            <person name="Szarkandi J.G."/>
            <person name="Papp V."/>
            <person name="Albert L."/>
            <person name="Andreopoulos W."/>
            <person name="Angelini C."/>
            <person name="Antonin V."/>
            <person name="Barry K.W."/>
            <person name="Bougher N.L."/>
            <person name="Buchanan P."/>
            <person name="Buyck B."/>
            <person name="Bense V."/>
            <person name="Catcheside P."/>
            <person name="Chovatia M."/>
            <person name="Cooper J."/>
            <person name="Damon W."/>
            <person name="Desjardin D."/>
            <person name="Finy P."/>
            <person name="Geml J."/>
            <person name="Haridas S."/>
            <person name="Hughes K."/>
            <person name="Justo A."/>
            <person name="Karasinski D."/>
            <person name="Kautmanova I."/>
            <person name="Kiss B."/>
            <person name="Kocsube S."/>
            <person name="Kotiranta H."/>
            <person name="LaButti K.M."/>
            <person name="Lechner B.E."/>
            <person name="Liimatainen K."/>
            <person name="Lipzen A."/>
            <person name="Lukacs Z."/>
            <person name="Mihaltcheva S."/>
            <person name="Morgado L.N."/>
            <person name="Niskanen T."/>
            <person name="Noordeloos M.E."/>
            <person name="Ohm R.A."/>
            <person name="Ortiz-Santana B."/>
            <person name="Ovrebo C."/>
            <person name="Racz N."/>
            <person name="Riley R."/>
            <person name="Savchenko A."/>
            <person name="Shiryaev A."/>
            <person name="Soop K."/>
            <person name="Spirin V."/>
            <person name="Szebenyi C."/>
            <person name="Tomsovsky M."/>
            <person name="Tulloss R.E."/>
            <person name="Uehling J."/>
            <person name="Grigoriev I.V."/>
            <person name="Vagvolgyi C."/>
            <person name="Papp T."/>
            <person name="Martin F.M."/>
            <person name="Miettinen O."/>
            <person name="Hibbett D.S."/>
            <person name="Nagy L.G."/>
        </authorList>
    </citation>
    <scope>NUCLEOTIDE SEQUENCE [LARGE SCALE GENOMIC DNA]</scope>
    <source>
        <strain evidence="1 2">CBS 962.96</strain>
    </source>
</reference>
<dbReference type="AlphaFoldDB" id="A0A4S8LH06"/>
<accession>A0A4S8LH06</accession>